<feature type="domain" description="Endonuclease/exonuclease/phosphatase" evidence="1">
    <location>
        <begin position="20"/>
        <end position="240"/>
    </location>
</feature>
<evidence type="ECO:0000313" key="3">
    <source>
        <dbReference type="Proteomes" id="UP000639772"/>
    </source>
</evidence>
<protein>
    <recommendedName>
        <fullName evidence="1">Endonuclease/exonuclease/phosphatase domain-containing protein</fullName>
    </recommendedName>
</protein>
<accession>A0A835RH89</accession>
<comment type="caution">
    <text evidence="2">The sequence shown here is derived from an EMBL/GenBank/DDBJ whole genome shotgun (WGS) entry which is preliminary data.</text>
</comment>
<dbReference type="InterPro" id="IPR036691">
    <property type="entry name" value="Endo/exonu/phosph_ase_sf"/>
</dbReference>
<dbReference type="InterPro" id="IPR005135">
    <property type="entry name" value="Endo/exonuclease/phosphatase"/>
</dbReference>
<dbReference type="PANTHER" id="PTHR33710:SF71">
    <property type="entry name" value="ENDONUCLEASE_EXONUCLEASE_PHOSPHATASE DOMAIN-CONTAINING PROTEIN"/>
    <property type="match status" value="1"/>
</dbReference>
<dbReference type="SUPFAM" id="SSF56219">
    <property type="entry name" value="DNase I-like"/>
    <property type="match status" value="1"/>
</dbReference>
<dbReference type="EMBL" id="JADCNM010000004">
    <property type="protein sequence ID" value="KAG0486107.1"/>
    <property type="molecule type" value="Genomic_DNA"/>
</dbReference>
<name>A0A835RH89_VANPL</name>
<dbReference type="AlphaFoldDB" id="A0A835RH89"/>
<evidence type="ECO:0000259" key="1">
    <source>
        <dbReference type="Pfam" id="PF03372"/>
    </source>
</evidence>
<dbReference type="PANTHER" id="PTHR33710">
    <property type="entry name" value="BNAC02G09200D PROTEIN"/>
    <property type="match status" value="1"/>
</dbReference>
<dbReference type="GO" id="GO:0003824">
    <property type="term" value="F:catalytic activity"/>
    <property type="evidence" value="ECO:0007669"/>
    <property type="project" value="InterPro"/>
</dbReference>
<proteinExistence type="predicted"/>
<gene>
    <name evidence="2" type="ORF">HPP92_008202</name>
</gene>
<reference evidence="2 3" key="1">
    <citation type="journal article" date="2020" name="Nat. Food">
        <title>A phased Vanilla planifolia genome enables genetic improvement of flavour and production.</title>
        <authorList>
            <person name="Hasing T."/>
            <person name="Tang H."/>
            <person name="Brym M."/>
            <person name="Khazi F."/>
            <person name="Huang T."/>
            <person name="Chambers A.H."/>
        </authorList>
    </citation>
    <scope>NUCLEOTIDE SEQUENCE [LARGE SCALE GENOMIC DNA]</scope>
    <source>
        <tissue evidence="2">Leaf</tissue>
    </source>
</reference>
<evidence type="ECO:0000313" key="2">
    <source>
        <dbReference type="EMBL" id="KAG0486107.1"/>
    </source>
</evidence>
<dbReference type="OrthoDB" id="694736at2759"/>
<dbReference type="Gene3D" id="3.60.10.10">
    <property type="entry name" value="Endonuclease/exonuclease/phosphatase"/>
    <property type="match status" value="1"/>
</dbReference>
<dbReference type="Pfam" id="PF03372">
    <property type="entry name" value="Exo_endo_phos"/>
    <property type="match status" value="1"/>
</dbReference>
<dbReference type="Proteomes" id="UP000639772">
    <property type="component" value="Unassembled WGS sequence"/>
</dbReference>
<sequence>MSSYWVFLSFQSTYMTKLVVWNVRGIRDQKSRCYLQRFTREANIGVVALVETRVETFDRRDVDTLLGREWSFVAQPVEGKSGGIVILWRQEVVLSITRLSTHVVVMEVGLSCDIHIRCCVVYSPKDAYHRRGIWQILREESTQDSPMMVLGDFNIVLSQEEKKGGKPFTFGLGQQEFHDVMQELSLVDLGFVGNRYTWCNGRKGSARIWERLDRVLINSKGLCSHPSLSVAHLACIGSDHCPLVVSVGNRSTLLVIPRYRFENVWLDNPNSAGIVRDVWKRKANGDRMTSLTIKFHRCMVALHRLSKRDMGNIARTNIDRERLITKMQNKESNGGLIEDKHCYLGNLITEFNRGCALEEKWWWQRAKLHWATLGDRNSRFFHAAATSRWRNNLITKLINEDGSELDASGLIGEALMQYFGAKWGSDLDALPSVRHMSHACISLEQHSSLVRDVSTEEILAAIRSCKRNKVPGVDETTSEFIVGSLISCVRISSGAVSCFLVTVGCHVLGRTPWWSLSQKDRGLAKLNISDPLACAISYTRLWQGSW</sequence>
<organism evidence="2 3">
    <name type="scientific">Vanilla planifolia</name>
    <name type="common">Vanilla</name>
    <dbReference type="NCBI Taxonomy" id="51239"/>
    <lineage>
        <taxon>Eukaryota</taxon>
        <taxon>Viridiplantae</taxon>
        <taxon>Streptophyta</taxon>
        <taxon>Embryophyta</taxon>
        <taxon>Tracheophyta</taxon>
        <taxon>Spermatophyta</taxon>
        <taxon>Magnoliopsida</taxon>
        <taxon>Liliopsida</taxon>
        <taxon>Asparagales</taxon>
        <taxon>Orchidaceae</taxon>
        <taxon>Vanilloideae</taxon>
        <taxon>Vanilleae</taxon>
        <taxon>Vanilla</taxon>
    </lineage>
</organism>